<dbReference type="NCBIfam" id="NF005559">
    <property type="entry name" value="PRK07231.1"/>
    <property type="match status" value="1"/>
</dbReference>
<sequence>MRFQDKVAIVTGAGQGIGEGYARALAAEGARVVVAELNEEQGERVAKEIGDAALFVKVDVADPASAEAMAAAVMAEFGRIDYLVNNAAIFHSMRRDGLTTVPLDYLNRFLQVNLMGALHCTRAVVPHLPEGGAIVNQSSTAAWLGGGYYGLAKAGINSLTASLAAELGGKNIRVNGIAPGPTDTDATRSIVPKEFQEQMTNSLAIKRMGTPEDLAPAVLFLLSDEARWLTGQVVSVDGGQVVRL</sequence>
<dbReference type="RefSeq" id="WP_075029333.1">
    <property type="nucleotide sequence ID" value="NZ_FONR01000009.1"/>
</dbReference>
<reference evidence="3 4" key="1">
    <citation type="submission" date="2016-10" db="EMBL/GenBank/DDBJ databases">
        <authorList>
            <person name="de Groot N.N."/>
        </authorList>
    </citation>
    <scope>NUCLEOTIDE SEQUENCE [LARGE SCALE GENOMIC DNA]</scope>
    <source>
        <strain evidence="3 4">OK461</strain>
    </source>
</reference>
<dbReference type="InterPro" id="IPR002347">
    <property type="entry name" value="SDR_fam"/>
</dbReference>
<keyword evidence="2" id="KW-0560">Oxidoreductase</keyword>
<dbReference type="InterPro" id="IPR036291">
    <property type="entry name" value="NAD(P)-bd_dom_sf"/>
</dbReference>
<dbReference type="AlphaFoldDB" id="A0A1I2JWF6"/>
<evidence type="ECO:0000256" key="2">
    <source>
        <dbReference type="ARBA" id="ARBA00023002"/>
    </source>
</evidence>
<evidence type="ECO:0000256" key="1">
    <source>
        <dbReference type="ARBA" id="ARBA00006484"/>
    </source>
</evidence>
<dbReference type="FunFam" id="3.40.50.720:FF:000084">
    <property type="entry name" value="Short-chain dehydrogenase reductase"/>
    <property type="match status" value="1"/>
</dbReference>
<protein>
    <submittedName>
        <fullName evidence="3">NAD(P)-dependent dehydrogenase, short-chain alcohol dehydrogenase family</fullName>
    </submittedName>
</protein>
<organism evidence="3 4">
    <name type="scientific">Streptomyces mirabilis</name>
    <dbReference type="NCBI Taxonomy" id="68239"/>
    <lineage>
        <taxon>Bacteria</taxon>
        <taxon>Bacillati</taxon>
        <taxon>Actinomycetota</taxon>
        <taxon>Actinomycetes</taxon>
        <taxon>Kitasatosporales</taxon>
        <taxon>Streptomycetaceae</taxon>
        <taxon>Streptomyces</taxon>
    </lineage>
</organism>
<dbReference type="Pfam" id="PF13561">
    <property type="entry name" value="adh_short_C2"/>
    <property type="match status" value="1"/>
</dbReference>
<gene>
    <name evidence="3" type="ORF">SAMN02787118_10942</name>
</gene>
<accession>A0A1I2JWF6</accession>
<dbReference type="PANTHER" id="PTHR42760:SF40">
    <property type="entry name" value="3-OXOACYL-[ACYL-CARRIER-PROTEIN] REDUCTASE, CHLOROPLASTIC"/>
    <property type="match status" value="1"/>
</dbReference>
<evidence type="ECO:0000313" key="3">
    <source>
        <dbReference type="EMBL" id="SFF58463.1"/>
    </source>
</evidence>
<dbReference type="Gene3D" id="3.40.50.720">
    <property type="entry name" value="NAD(P)-binding Rossmann-like Domain"/>
    <property type="match status" value="1"/>
</dbReference>
<evidence type="ECO:0000313" key="4">
    <source>
        <dbReference type="Proteomes" id="UP000181942"/>
    </source>
</evidence>
<proteinExistence type="inferred from homology"/>
<name>A0A1I2JWF6_9ACTN</name>
<dbReference type="GO" id="GO:0016616">
    <property type="term" value="F:oxidoreductase activity, acting on the CH-OH group of donors, NAD or NADP as acceptor"/>
    <property type="evidence" value="ECO:0007669"/>
    <property type="project" value="TreeGrafter"/>
</dbReference>
<comment type="similarity">
    <text evidence="1">Belongs to the short-chain dehydrogenases/reductases (SDR) family.</text>
</comment>
<dbReference type="SUPFAM" id="SSF51735">
    <property type="entry name" value="NAD(P)-binding Rossmann-fold domains"/>
    <property type="match status" value="1"/>
</dbReference>
<dbReference type="PRINTS" id="PR00081">
    <property type="entry name" value="GDHRDH"/>
</dbReference>
<dbReference type="GO" id="GO:0030497">
    <property type="term" value="P:fatty acid elongation"/>
    <property type="evidence" value="ECO:0007669"/>
    <property type="project" value="TreeGrafter"/>
</dbReference>
<dbReference type="Proteomes" id="UP000181942">
    <property type="component" value="Unassembled WGS sequence"/>
</dbReference>
<dbReference type="NCBIfam" id="NF005853">
    <property type="entry name" value="PRK07774.1"/>
    <property type="match status" value="1"/>
</dbReference>
<dbReference type="EMBL" id="FONR01000009">
    <property type="protein sequence ID" value="SFF58463.1"/>
    <property type="molecule type" value="Genomic_DNA"/>
</dbReference>
<dbReference type="PANTHER" id="PTHR42760">
    <property type="entry name" value="SHORT-CHAIN DEHYDROGENASES/REDUCTASES FAMILY MEMBER"/>
    <property type="match status" value="1"/>
</dbReference>
<dbReference type="PRINTS" id="PR00080">
    <property type="entry name" value="SDRFAMILY"/>
</dbReference>
<dbReference type="CDD" id="cd05233">
    <property type="entry name" value="SDR_c"/>
    <property type="match status" value="1"/>
</dbReference>
<dbReference type="OrthoDB" id="517007at2"/>